<dbReference type="GO" id="GO:0036064">
    <property type="term" value="C:ciliary basal body"/>
    <property type="evidence" value="ECO:0007669"/>
    <property type="project" value="TreeGrafter"/>
</dbReference>
<keyword evidence="3" id="KW-1185">Reference proteome</keyword>
<gene>
    <name evidence="2" type="ORF">ACOC_LOCUS11522</name>
</gene>
<dbReference type="Pfam" id="PF23743">
    <property type="entry name" value="Beta-prop_BBS7"/>
    <property type="match status" value="1"/>
</dbReference>
<dbReference type="OMA" id="CGRICSE"/>
<name>A0A158PLL8_ANGCS</name>
<dbReference type="EMBL" id="UYYA01004716">
    <property type="protein sequence ID" value="VDM63107.1"/>
    <property type="molecule type" value="Genomic_DNA"/>
</dbReference>
<organism evidence="4">
    <name type="scientific">Angiostrongylus costaricensis</name>
    <name type="common">Nematode worm</name>
    <dbReference type="NCBI Taxonomy" id="334426"/>
    <lineage>
        <taxon>Eukaryota</taxon>
        <taxon>Metazoa</taxon>
        <taxon>Ecdysozoa</taxon>
        <taxon>Nematoda</taxon>
        <taxon>Chromadorea</taxon>
        <taxon>Rhabditida</taxon>
        <taxon>Rhabditina</taxon>
        <taxon>Rhabditomorpha</taxon>
        <taxon>Strongyloidea</taxon>
        <taxon>Metastrongylidae</taxon>
        <taxon>Angiostrongylus</taxon>
    </lineage>
</organism>
<dbReference type="STRING" id="334426.A0A158PLL8"/>
<dbReference type="InterPro" id="IPR036322">
    <property type="entry name" value="WD40_repeat_dom_sf"/>
</dbReference>
<dbReference type="WBParaSite" id="ACOC_0001152101-mRNA-1">
    <property type="protein sequence ID" value="ACOC_0001152101-mRNA-1"/>
    <property type="gene ID" value="ACOC_0001152101"/>
</dbReference>
<proteinExistence type="predicted"/>
<dbReference type="PANTHER" id="PTHR16074">
    <property type="entry name" value="BARDET-BIEDL SYNDROME 7 PROTEIN"/>
    <property type="match status" value="1"/>
</dbReference>
<evidence type="ECO:0000259" key="1">
    <source>
        <dbReference type="Pfam" id="PF23743"/>
    </source>
</evidence>
<protein>
    <submittedName>
        <fullName evidence="4">BBS2_Mid domain-containing protein</fullName>
    </submittedName>
</protein>
<reference evidence="2 3" key="2">
    <citation type="submission" date="2018-11" db="EMBL/GenBank/DDBJ databases">
        <authorList>
            <consortium name="Pathogen Informatics"/>
        </authorList>
    </citation>
    <scope>NUCLEOTIDE SEQUENCE [LARGE SCALE GENOMIC DNA]</scope>
    <source>
        <strain evidence="2 3">Costa Rica</strain>
    </source>
</reference>
<dbReference type="GO" id="GO:0005930">
    <property type="term" value="C:axoneme"/>
    <property type="evidence" value="ECO:0007669"/>
    <property type="project" value="TreeGrafter"/>
</dbReference>
<dbReference type="GO" id="GO:0016020">
    <property type="term" value="C:membrane"/>
    <property type="evidence" value="ECO:0007669"/>
    <property type="project" value="TreeGrafter"/>
</dbReference>
<dbReference type="GO" id="GO:0043005">
    <property type="term" value="C:neuron projection"/>
    <property type="evidence" value="ECO:0007669"/>
    <property type="project" value="TreeGrafter"/>
</dbReference>
<evidence type="ECO:0000313" key="2">
    <source>
        <dbReference type="EMBL" id="VDM63107.1"/>
    </source>
</evidence>
<accession>A0A158PLL8</accession>
<dbReference type="PANTHER" id="PTHR16074:SF4">
    <property type="entry name" value="BARDET-BIEDL SYNDROME 7 PROTEIN"/>
    <property type="match status" value="1"/>
</dbReference>
<dbReference type="AlphaFoldDB" id="A0A158PLL8"/>
<dbReference type="GO" id="GO:0060271">
    <property type="term" value="P:cilium assembly"/>
    <property type="evidence" value="ECO:0007669"/>
    <property type="project" value="TreeGrafter"/>
</dbReference>
<sequence length="307" mass="33705">MELSLMRLDFAQVGTTNRLCMRVIPSEKVDKSKKKRPLERIIYKLPPGPPIEAVCLGGAIGALQDKVFVASGSNVRGLSKKGKQFFSFDTTMAERIRRMFISGVDLLLTGQKSINHYHDCADTNYLLCPDDVLDIVCLTSTGDAWSGRPFTTVVACVDAMIRFLATSFQVTEGSNIAYEVQMKSVPNTLSLFMGDGGYSKQLVLYGTRSGKLGLIDVKTKEAEIKWEISTTTLSAITAIICYPFTGLDHPDILVGKDDGVLEIYTVDTEDNCTLYGIYDCDESITSLGCGRICSEEEDEIVVCTYTG</sequence>
<dbReference type="Proteomes" id="UP000267027">
    <property type="component" value="Unassembled WGS sequence"/>
</dbReference>
<feature type="domain" description="BBS7 beta-propeller" evidence="1">
    <location>
        <begin position="38"/>
        <end position="307"/>
    </location>
</feature>
<evidence type="ECO:0000313" key="4">
    <source>
        <dbReference type="WBParaSite" id="ACOC_0001152101-mRNA-1"/>
    </source>
</evidence>
<dbReference type="InterPro" id="IPR056332">
    <property type="entry name" value="Beta-prop_BBS7"/>
</dbReference>
<dbReference type="OrthoDB" id="414590at2759"/>
<dbReference type="SUPFAM" id="SSF50978">
    <property type="entry name" value="WD40 repeat-like"/>
    <property type="match status" value="1"/>
</dbReference>
<dbReference type="GO" id="GO:0008104">
    <property type="term" value="P:intracellular protein localization"/>
    <property type="evidence" value="ECO:0007669"/>
    <property type="project" value="TreeGrafter"/>
</dbReference>
<reference evidence="4" key="1">
    <citation type="submission" date="2016-04" db="UniProtKB">
        <authorList>
            <consortium name="WormBaseParasite"/>
        </authorList>
    </citation>
    <scope>IDENTIFICATION</scope>
</reference>
<dbReference type="GO" id="GO:0034464">
    <property type="term" value="C:BBSome"/>
    <property type="evidence" value="ECO:0007669"/>
    <property type="project" value="TreeGrafter"/>
</dbReference>
<evidence type="ECO:0000313" key="3">
    <source>
        <dbReference type="Proteomes" id="UP000267027"/>
    </source>
</evidence>